<dbReference type="InterPro" id="IPR027417">
    <property type="entry name" value="P-loop_NTPase"/>
</dbReference>
<keyword evidence="4" id="KW-1133">Transmembrane helix</keyword>
<keyword evidence="4" id="KW-0812">Transmembrane</keyword>
<proteinExistence type="predicted"/>
<feature type="domain" description="Guanylate cyclase" evidence="5">
    <location>
        <begin position="338"/>
        <end position="462"/>
    </location>
</feature>
<dbReference type="STRING" id="224129.A0A1W4XJZ2"/>
<evidence type="ECO:0000313" key="6">
    <source>
        <dbReference type="Proteomes" id="UP000192223"/>
    </source>
</evidence>
<dbReference type="GO" id="GO:0004016">
    <property type="term" value="F:adenylate cyclase activity"/>
    <property type="evidence" value="ECO:0007669"/>
    <property type="project" value="TreeGrafter"/>
</dbReference>
<evidence type="ECO:0000259" key="5">
    <source>
        <dbReference type="PROSITE" id="PS50125"/>
    </source>
</evidence>
<dbReference type="GO" id="GO:0005524">
    <property type="term" value="F:ATP binding"/>
    <property type="evidence" value="ECO:0007669"/>
    <property type="project" value="UniProtKB-KW"/>
</dbReference>
<dbReference type="GO" id="GO:0005737">
    <property type="term" value="C:cytoplasm"/>
    <property type="evidence" value="ECO:0007669"/>
    <property type="project" value="TreeGrafter"/>
</dbReference>
<dbReference type="OrthoDB" id="3643at2759"/>
<keyword evidence="3" id="KW-0456">Lyase</keyword>
<dbReference type="GO" id="GO:0035556">
    <property type="term" value="P:intracellular signal transduction"/>
    <property type="evidence" value="ECO:0007669"/>
    <property type="project" value="InterPro"/>
</dbReference>
<dbReference type="GO" id="GO:0009190">
    <property type="term" value="P:cyclic nucleotide biosynthetic process"/>
    <property type="evidence" value="ECO:0007669"/>
    <property type="project" value="InterPro"/>
</dbReference>
<dbReference type="InterPro" id="IPR001054">
    <property type="entry name" value="A/G_cyclase"/>
</dbReference>
<dbReference type="RefSeq" id="XP_018333098.1">
    <property type="nucleotide sequence ID" value="XM_018477596.1"/>
</dbReference>
<dbReference type="PANTHER" id="PTHR16305">
    <property type="entry name" value="TESTICULAR SOLUBLE ADENYLYL CYCLASE"/>
    <property type="match status" value="1"/>
</dbReference>
<accession>A0A1W4XJZ2</accession>
<reference evidence="7 8" key="1">
    <citation type="submission" date="2025-04" db="UniProtKB">
        <authorList>
            <consortium name="RefSeq"/>
        </authorList>
    </citation>
    <scope>IDENTIFICATION</scope>
    <source>
        <tissue evidence="7 8">Entire body</tissue>
    </source>
</reference>
<dbReference type="InterPro" id="IPR029787">
    <property type="entry name" value="Nucleotide_cyclase"/>
</dbReference>
<keyword evidence="6" id="KW-1185">Reference proteome</keyword>
<dbReference type="RefSeq" id="XP_018333097.1">
    <property type="nucleotide sequence ID" value="XM_018477595.1"/>
</dbReference>
<dbReference type="FunFam" id="3.30.70.1230:FF:000017">
    <property type="entry name" value="Adenylate cyclase type 10"/>
    <property type="match status" value="1"/>
</dbReference>
<evidence type="ECO:0000313" key="8">
    <source>
        <dbReference type="RefSeq" id="XP_018333098.1"/>
    </source>
</evidence>
<dbReference type="Proteomes" id="UP000192223">
    <property type="component" value="Unplaced"/>
</dbReference>
<evidence type="ECO:0000256" key="4">
    <source>
        <dbReference type="SAM" id="Phobius"/>
    </source>
</evidence>
<dbReference type="GeneID" id="108742398"/>
<dbReference type="Pfam" id="PF00211">
    <property type="entry name" value="Guanylate_cyc"/>
    <property type="match status" value="2"/>
</dbReference>
<dbReference type="SUPFAM" id="SSF55073">
    <property type="entry name" value="Nucleotide cyclase"/>
    <property type="match status" value="2"/>
</dbReference>
<dbReference type="SUPFAM" id="SSF52540">
    <property type="entry name" value="P-loop containing nucleoside triphosphate hydrolases"/>
    <property type="match status" value="1"/>
</dbReference>
<gene>
    <name evidence="7 8" type="primary">LOC108742398</name>
</gene>
<keyword evidence="4" id="KW-0472">Membrane</keyword>
<dbReference type="KEGG" id="apln:108742398"/>
<keyword evidence="2" id="KW-0067">ATP-binding</keyword>
<organism evidence="6 7">
    <name type="scientific">Agrilus planipennis</name>
    <name type="common">Emerald ash borer</name>
    <name type="synonym">Agrilus marcopoli</name>
    <dbReference type="NCBI Taxonomy" id="224129"/>
    <lineage>
        <taxon>Eukaryota</taxon>
        <taxon>Metazoa</taxon>
        <taxon>Ecdysozoa</taxon>
        <taxon>Arthropoda</taxon>
        <taxon>Hexapoda</taxon>
        <taxon>Insecta</taxon>
        <taxon>Pterygota</taxon>
        <taxon>Neoptera</taxon>
        <taxon>Endopterygota</taxon>
        <taxon>Coleoptera</taxon>
        <taxon>Polyphaga</taxon>
        <taxon>Elateriformia</taxon>
        <taxon>Buprestoidea</taxon>
        <taxon>Buprestidae</taxon>
        <taxon>Agrilinae</taxon>
        <taxon>Agrilus</taxon>
    </lineage>
</organism>
<dbReference type="Gene3D" id="3.40.50.300">
    <property type="entry name" value="P-loop containing nucleotide triphosphate hydrolases"/>
    <property type="match status" value="1"/>
</dbReference>
<dbReference type="PROSITE" id="PS50125">
    <property type="entry name" value="GUANYLATE_CYCLASE_2"/>
    <property type="match status" value="2"/>
</dbReference>
<evidence type="ECO:0000313" key="7">
    <source>
        <dbReference type="RefSeq" id="XP_018333097.1"/>
    </source>
</evidence>
<feature type="domain" description="Guanylate cyclase" evidence="5">
    <location>
        <begin position="61"/>
        <end position="197"/>
    </location>
</feature>
<keyword evidence="1" id="KW-0547">Nucleotide-binding</keyword>
<evidence type="ECO:0000256" key="2">
    <source>
        <dbReference type="ARBA" id="ARBA00022840"/>
    </source>
</evidence>
<dbReference type="PANTHER" id="PTHR16305:SF28">
    <property type="entry name" value="GUANYLATE CYCLASE DOMAIN-CONTAINING PROTEIN"/>
    <property type="match status" value="1"/>
</dbReference>
<name>A0A1W4XJZ2_AGRPL</name>
<dbReference type="Gene3D" id="3.30.70.1230">
    <property type="entry name" value="Nucleotide cyclase"/>
    <property type="match status" value="2"/>
</dbReference>
<evidence type="ECO:0000256" key="3">
    <source>
        <dbReference type="ARBA" id="ARBA00023239"/>
    </source>
</evidence>
<feature type="transmembrane region" description="Helical" evidence="4">
    <location>
        <begin position="85"/>
        <end position="106"/>
    </location>
</feature>
<evidence type="ECO:0000256" key="1">
    <source>
        <dbReference type="ARBA" id="ARBA00022741"/>
    </source>
</evidence>
<protein>
    <submittedName>
        <fullName evidence="7 8">Adenylate cyclase type 10-like isoform X1</fullName>
    </submittedName>
</protein>
<sequence>MRSVRWTSISGPNLVREDELMRMVEISQLKKQIEVISTFLPDEILKMTPLSMSKVHEFVGILLVADVSGFTPLTEKYTKIGKHGIYKLTATLNAFIGVLVEVIYFYGGDILKFSGDAFLALWKLGPEDNLYNVIHEVIVCALFIQQTLGSFETEVNVLLRVKLAIACGNLVFSVIGNDASKQYVVLGSAVKDVKAAEHASVSGDVIIAPSAWGHLPEDNYQIVYTDTGYVKVLRCIYRVKDRLRKQKYDEKEVTITKICEKHLNHRQHLYHEKKFDQTFIDSKVTQAFISTLPERKCTLEAPGKWSTANLLPFVIKLVQEQVQENQPVEYLTEMREITIQFINIIPVSYLNKSVISMVDAAFKIVSGIISELLGIVNKISLFDKDAMILVLFGLKGIKHEQESQDALRSGFRILQEISKLENVKSVSVGITNGSVYCGVVGHPFRREYTVIGATVNKAARIMCTYPGKVTCDLNTYQTSKLSSFYFKLQSPQKLKGIEDSGNIFEYNELFETKINDFKGDLPFLGREDDLAAVHMVINHPEEIFGYFGICFQGTPKIGKSAFLEQAYLEAKKDGHCATFLRLTANKLRPYFTSSMLYKQIYDEKTRIGSKEVDLVQNLPRDLWNMNEILQAKLDSHLPYDRNRKATISKLFLQILKRNPSNVTVLFIDEIQNIDIKSLEIIEDALTDGCARLICTASFEENDWDFRWRFSRNDKIRITELEPLESKYVPALACQMLRVTGVKMKLIKLLIKTCENKPGWIQTCLLRLVNNGGIVLRILRATDLDFYQFIFPNSDLTYIKSDEDANEMKDHHVTSFAVADLMETFNEDSTDLTLAAISLDLFDYFSPFEQLVIKTASVLGVTFTRSLLIIMLRYPNERLFEHAIKKLFEEEVFDCGTKYITSQGSYIKSRICLCYFEETEMQDENLGKNRKYIFCKNLHFKNKMLRNVAYELLPNNQRKELHLRVTDILENQNNSCPSCLRDDSSTVIYFRKFKEVMYHCSQPNALYRPKGRYSSWARNYRPNDIEDIIRYAIRKKIISLDDGKSLSDVEELEVPKRKKWDPTVCFCLEILSRVFYDLIHHSDRAGHLGKRIFFLIQYGLLLITLQEPKDSISPLEEACELCMVDASSVNSLITESFRKIFAGKTQVLLASAYLMLDDHITAKSHILIALRQYDVPMSALTSRFLNCLLQRTFLPAPLPNRVQYMTRSQHMQRVDLGYCLNVLSVIMFKEGKLDKASKIALRSIHILRNANTNLAIICDVFANALDLYNHFGDKHTCEQLERYICKEILSNYSAGSVIVEDIALCRLVSIFFRMYYTRGELIKGIRLGFRSAFLNTITQAYLLQEQIIPSLSSALLKNFRITEAVGISQMFLQDSVKFNDSGAIHYYSFCVELIVEAGFVCESIEKCEQFADSYFGSIQGRIVFTASELKFINYLHLYFVRKENWSKALKWRYLIRFDEKSHVTDSIITSMFLYLQVLLINLAKNVQKKKRHIELEFQNVDVHFRECTNVIKHWKLYEPRYCILKAYYLLIRNRCRVTAAVEFYIKKAIKMTEKNGNILDNSWAKQNLYAWKGGFTYDYTEFIHFSKARNYSTSEWSLLMYSFSVR</sequence>
<dbReference type="CDD" id="cd07302">
    <property type="entry name" value="CHD"/>
    <property type="match status" value="2"/>
</dbReference>